<accession>A0A9P6UGG1</accession>
<dbReference type="EMBL" id="JAAAIN010002294">
    <property type="protein sequence ID" value="KAG0294766.1"/>
    <property type="molecule type" value="Genomic_DNA"/>
</dbReference>
<evidence type="ECO:0000313" key="1">
    <source>
        <dbReference type="EMBL" id="KAG0294766.1"/>
    </source>
</evidence>
<proteinExistence type="predicted"/>
<feature type="non-terminal residue" evidence="1">
    <location>
        <position position="1"/>
    </location>
</feature>
<dbReference type="AlphaFoldDB" id="A0A9P6UGG1"/>
<dbReference type="OrthoDB" id="2424910at2759"/>
<name>A0A9P6UGG1_9FUNG</name>
<evidence type="ECO:0000313" key="2">
    <source>
        <dbReference type="Proteomes" id="UP000823405"/>
    </source>
</evidence>
<protein>
    <submittedName>
        <fullName evidence="1">Uncharacterized protein</fullName>
    </submittedName>
</protein>
<reference evidence="1" key="1">
    <citation type="journal article" date="2020" name="Fungal Divers.">
        <title>Resolving the Mortierellaceae phylogeny through synthesis of multi-gene phylogenetics and phylogenomics.</title>
        <authorList>
            <person name="Vandepol N."/>
            <person name="Liber J."/>
            <person name="Desiro A."/>
            <person name="Na H."/>
            <person name="Kennedy M."/>
            <person name="Barry K."/>
            <person name="Grigoriev I.V."/>
            <person name="Miller A.N."/>
            <person name="O'Donnell K."/>
            <person name="Stajich J.E."/>
            <person name="Bonito G."/>
        </authorList>
    </citation>
    <scope>NUCLEOTIDE SEQUENCE</scope>
    <source>
        <strain evidence="1">NVP60</strain>
    </source>
</reference>
<gene>
    <name evidence="1" type="ORF">BGZ97_004986</name>
</gene>
<comment type="caution">
    <text evidence="1">The sequence shown here is derived from an EMBL/GenBank/DDBJ whole genome shotgun (WGS) entry which is preliminary data.</text>
</comment>
<sequence>MTCINASVLTVSPACDAETMSTFGFIGPGAFEKMTPSQKRCNCMLSITDSWIKACTFQDTCTDENAAYLQKTLTNIQGDVRCVPAVGPEDQPTNTTTAATPSATFAAPVTVKPTPTPAGNGGTHLPASSSKFIAAGAAFAPYARNVGIEANGLVYQNLIQQKQQLRPML</sequence>
<keyword evidence="2" id="KW-1185">Reference proteome</keyword>
<organism evidence="1 2">
    <name type="scientific">Linnemannia gamsii</name>
    <dbReference type="NCBI Taxonomy" id="64522"/>
    <lineage>
        <taxon>Eukaryota</taxon>
        <taxon>Fungi</taxon>
        <taxon>Fungi incertae sedis</taxon>
        <taxon>Mucoromycota</taxon>
        <taxon>Mortierellomycotina</taxon>
        <taxon>Mortierellomycetes</taxon>
        <taxon>Mortierellales</taxon>
        <taxon>Mortierellaceae</taxon>
        <taxon>Linnemannia</taxon>
    </lineage>
</organism>
<dbReference type="Proteomes" id="UP000823405">
    <property type="component" value="Unassembled WGS sequence"/>
</dbReference>